<gene>
    <name evidence="4" type="ORF">ANIA_01083</name>
</gene>
<reference evidence="5" key="2">
    <citation type="journal article" date="2009" name="Fungal Genet. Biol.">
        <title>The 2008 update of the Aspergillus nidulans genome annotation: a community effort.</title>
        <authorList>
            <person name="Wortman J.R."/>
            <person name="Gilsenan J.M."/>
            <person name="Joardar V."/>
            <person name="Deegan J."/>
            <person name="Clutterbuck J."/>
            <person name="Andersen M.R."/>
            <person name="Archer D."/>
            <person name="Bencina M."/>
            <person name="Braus G."/>
            <person name="Coutinho P."/>
            <person name="von Dohren H."/>
            <person name="Doonan J."/>
            <person name="Driessen A.J."/>
            <person name="Durek P."/>
            <person name="Espeso E."/>
            <person name="Fekete E."/>
            <person name="Flipphi M."/>
            <person name="Estrada C.G."/>
            <person name="Geysens S."/>
            <person name="Goldman G."/>
            <person name="de Groot P.W."/>
            <person name="Hansen K."/>
            <person name="Harris S.D."/>
            <person name="Heinekamp T."/>
            <person name="Helmstaedt K."/>
            <person name="Henrissat B."/>
            <person name="Hofmann G."/>
            <person name="Homan T."/>
            <person name="Horio T."/>
            <person name="Horiuchi H."/>
            <person name="James S."/>
            <person name="Jones M."/>
            <person name="Karaffa L."/>
            <person name="Karanyi Z."/>
            <person name="Kato M."/>
            <person name="Keller N."/>
            <person name="Kelly D.E."/>
            <person name="Kiel J.A."/>
            <person name="Kim J.M."/>
            <person name="van der Klei I.J."/>
            <person name="Klis F.M."/>
            <person name="Kovalchuk A."/>
            <person name="Krasevec N."/>
            <person name="Kubicek C.P."/>
            <person name="Liu B."/>
            <person name="Maccabe A."/>
            <person name="Meyer V."/>
            <person name="Mirabito P."/>
            <person name="Miskei M."/>
            <person name="Mos M."/>
            <person name="Mullins J."/>
            <person name="Nelson D.R."/>
            <person name="Nielsen J."/>
            <person name="Oakley B.R."/>
            <person name="Osmani S.A."/>
            <person name="Pakula T."/>
            <person name="Paszewski A."/>
            <person name="Paulsen I."/>
            <person name="Pilsyk S."/>
            <person name="Pocsi I."/>
            <person name="Punt P.J."/>
            <person name="Ram A.F."/>
            <person name="Ren Q."/>
            <person name="Robellet X."/>
            <person name="Robson G."/>
            <person name="Seiboth B."/>
            <person name="van Solingen P."/>
            <person name="Specht T."/>
            <person name="Sun J."/>
            <person name="Taheri-Talesh N."/>
            <person name="Takeshita N."/>
            <person name="Ussery D."/>
            <person name="vanKuyk P.A."/>
            <person name="Visser H."/>
            <person name="van de Vondervoort P.J."/>
            <person name="de Vries R.P."/>
            <person name="Walton J."/>
            <person name="Xiang X."/>
            <person name="Xiong Y."/>
            <person name="Zeng A.P."/>
            <person name="Brandt B.W."/>
            <person name="Cornell M.J."/>
            <person name="van den Hondel C.A."/>
            <person name="Visser J."/>
            <person name="Oliver S.G."/>
            <person name="Turner G."/>
        </authorList>
    </citation>
    <scope>GENOME REANNOTATION</scope>
    <source>
        <strain evidence="5">FGSC A4 / ATCC 38163 / CBS 112.46 / NRRL 194 / M139</strain>
    </source>
</reference>
<dbReference type="PANTHER" id="PTHR10938">
    <property type="entry name" value="TRANSLATION INITIATION FACTOR IF-3"/>
    <property type="match status" value="1"/>
</dbReference>
<evidence type="ECO:0000256" key="1">
    <source>
        <dbReference type="ARBA" id="ARBA00005439"/>
    </source>
</evidence>
<name>Q5BEE7_EMENI</name>
<evidence type="ECO:0000256" key="3">
    <source>
        <dbReference type="ARBA" id="ARBA00022917"/>
    </source>
</evidence>
<dbReference type="InterPro" id="IPR036788">
    <property type="entry name" value="T_IF-3_C_sf"/>
</dbReference>
<sequence length="228" mass="25825">MKHIRGLVSTTQALRQTFLLPQASRASTRLQFNHHFPIQNLSQTRFRYASSSSGPQGTGEIKDENIQSDYVHVVGEDNKLSGPTKLSTFLSSLQRPQQYLLQVQAGTRDRLPVCKVINRREAQDRARAFAKAAKAAKKTVKQVELNWAIDPHDLAHRLKKISEFLEKGIQVEIILTRKRHKRPATDEEVKNVMEKILQAIKDANATQISPMEGEPGKRVVLTVKRKDT</sequence>
<dbReference type="RefSeq" id="XP_658687.1">
    <property type="nucleotide sequence ID" value="XM_653595.1"/>
</dbReference>
<keyword evidence="2 4" id="KW-0396">Initiation factor</keyword>
<dbReference type="SUPFAM" id="SSF55200">
    <property type="entry name" value="Translation initiation factor IF3, C-terminal domain"/>
    <property type="match status" value="1"/>
</dbReference>
<dbReference type="InParanoid" id="Q5BEE7"/>
<proteinExistence type="inferred from homology"/>
<dbReference type="GO" id="GO:0005739">
    <property type="term" value="C:mitochondrion"/>
    <property type="evidence" value="ECO:0000318"/>
    <property type="project" value="GO_Central"/>
</dbReference>
<keyword evidence="3" id="KW-0648">Protein biosynthesis</keyword>
<dbReference type="GO" id="GO:0032790">
    <property type="term" value="P:ribosome disassembly"/>
    <property type="evidence" value="ECO:0000318"/>
    <property type="project" value="GO_Central"/>
</dbReference>
<dbReference type="Proteomes" id="UP000000560">
    <property type="component" value="Chromosome VIII"/>
</dbReference>
<evidence type="ECO:0000313" key="5">
    <source>
        <dbReference type="Proteomes" id="UP000000560"/>
    </source>
</evidence>
<keyword evidence="5" id="KW-1185">Reference proteome</keyword>
<accession>C8VTL9</accession>
<dbReference type="GO" id="GO:0043022">
    <property type="term" value="F:ribosome binding"/>
    <property type="evidence" value="ECO:0000318"/>
    <property type="project" value="GO_Central"/>
</dbReference>
<dbReference type="GeneID" id="2876859"/>
<dbReference type="GO" id="GO:0003743">
    <property type="term" value="F:translation initiation factor activity"/>
    <property type="evidence" value="ECO:0000318"/>
    <property type="project" value="GO_Central"/>
</dbReference>
<dbReference type="AlphaFoldDB" id="Q5BEE7"/>
<dbReference type="PANTHER" id="PTHR10938:SF0">
    <property type="entry name" value="TRANSLATION INITIATION FACTOR IF-3, MITOCHONDRIAL"/>
    <property type="match status" value="1"/>
</dbReference>
<reference evidence="5" key="1">
    <citation type="journal article" date="2005" name="Nature">
        <title>Sequencing of Aspergillus nidulans and comparative analysis with A. fumigatus and A. oryzae.</title>
        <authorList>
            <person name="Galagan J.E."/>
            <person name="Calvo S.E."/>
            <person name="Cuomo C."/>
            <person name="Ma L.J."/>
            <person name="Wortman J.R."/>
            <person name="Batzoglou S."/>
            <person name="Lee S.I."/>
            <person name="Basturkmen M."/>
            <person name="Spevak C.C."/>
            <person name="Clutterbuck J."/>
            <person name="Kapitonov V."/>
            <person name="Jurka J."/>
            <person name="Scazzocchio C."/>
            <person name="Farman M."/>
            <person name="Butler J."/>
            <person name="Purcell S."/>
            <person name="Harris S."/>
            <person name="Braus G.H."/>
            <person name="Draht O."/>
            <person name="Busch S."/>
            <person name="D'Enfert C."/>
            <person name="Bouchier C."/>
            <person name="Goldman G.H."/>
            <person name="Bell-Pedersen D."/>
            <person name="Griffiths-Jones S."/>
            <person name="Doonan J.H."/>
            <person name="Yu J."/>
            <person name="Vienken K."/>
            <person name="Pain A."/>
            <person name="Freitag M."/>
            <person name="Selker E.U."/>
            <person name="Archer D.B."/>
            <person name="Penalva M.A."/>
            <person name="Oakley B.R."/>
            <person name="Momany M."/>
            <person name="Tanaka T."/>
            <person name="Kumagai T."/>
            <person name="Asai K."/>
            <person name="Machida M."/>
            <person name="Nierman W.C."/>
            <person name="Denning D.W."/>
            <person name="Caddick M."/>
            <person name="Hynes M."/>
            <person name="Paoletti M."/>
            <person name="Fischer R."/>
            <person name="Miller B."/>
            <person name="Dyer P."/>
            <person name="Sachs M.S."/>
            <person name="Osmani S.A."/>
            <person name="Birren B.W."/>
        </authorList>
    </citation>
    <scope>NUCLEOTIDE SEQUENCE [LARGE SCALE GENOMIC DNA]</scope>
    <source>
        <strain evidence="5">FGSC A4 / ATCC 38163 / CBS 112.46 / NRRL 194 / M139</strain>
    </source>
</reference>
<dbReference type="HOGENOM" id="CLU_062478_1_0_1"/>
<dbReference type="OrthoDB" id="21573at2759"/>
<dbReference type="STRING" id="227321.Q5BEE7"/>
<protein>
    <submittedName>
        <fullName evidence="4">Translation initiation factor IF3, putative (AFU_orthologue AFUA_1G12160)</fullName>
    </submittedName>
</protein>
<dbReference type="GO" id="GO:0070124">
    <property type="term" value="P:mitochondrial translational initiation"/>
    <property type="evidence" value="ECO:0000318"/>
    <property type="project" value="GO_Central"/>
</dbReference>
<dbReference type="EMBL" id="BN001308">
    <property type="protein sequence ID" value="CBF88180.1"/>
    <property type="molecule type" value="Genomic_DNA"/>
</dbReference>
<dbReference type="InterPro" id="IPR001288">
    <property type="entry name" value="Translation_initiation_fac_3"/>
</dbReference>
<dbReference type="VEuPathDB" id="FungiDB:AN1083"/>
<dbReference type="KEGG" id="ani:ANIA_01083"/>
<dbReference type="eggNOG" id="ENOG502QWD8">
    <property type="taxonomic scope" value="Eukaryota"/>
</dbReference>
<organism evidence="4 5">
    <name type="scientific">Emericella nidulans (strain FGSC A4 / ATCC 38163 / CBS 112.46 / NRRL 194 / M139)</name>
    <name type="common">Aspergillus nidulans</name>
    <dbReference type="NCBI Taxonomy" id="227321"/>
    <lineage>
        <taxon>Eukaryota</taxon>
        <taxon>Fungi</taxon>
        <taxon>Dikarya</taxon>
        <taxon>Ascomycota</taxon>
        <taxon>Pezizomycotina</taxon>
        <taxon>Eurotiomycetes</taxon>
        <taxon>Eurotiomycetidae</taxon>
        <taxon>Eurotiales</taxon>
        <taxon>Aspergillaceae</taxon>
        <taxon>Aspergillus</taxon>
        <taxon>Aspergillus subgen. Nidulantes</taxon>
    </lineage>
</organism>
<evidence type="ECO:0000256" key="2">
    <source>
        <dbReference type="ARBA" id="ARBA00022540"/>
    </source>
</evidence>
<comment type="similarity">
    <text evidence="1">Belongs to the IF-3 family.</text>
</comment>
<dbReference type="OMA" id="GTQTKAM"/>
<evidence type="ECO:0000313" key="4">
    <source>
        <dbReference type="EMBL" id="CBF88180.1"/>
    </source>
</evidence>
<accession>Q5BEE7</accession>
<dbReference type="Gene3D" id="3.30.110.10">
    <property type="entry name" value="Translation initiation factor 3 (IF-3), C-terminal domain"/>
    <property type="match status" value="1"/>
</dbReference>